<evidence type="ECO:0000256" key="5">
    <source>
        <dbReference type="ARBA" id="ARBA00012290"/>
    </source>
</evidence>
<dbReference type="GO" id="GO:0033320">
    <property type="term" value="P:UDP-D-xylose biosynthetic process"/>
    <property type="evidence" value="ECO:0007669"/>
    <property type="project" value="UniProtKB-UniPathway"/>
</dbReference>
<dbReference type="GO" id="GO:0005737">
    <property type="term" value="C:cytoplasm"/>
    <property type="evidence" value="ECO:0007669"/>
    <property type="project" value="TreeGrafter"/>
</dbReference>
<keyword evidence="7" id="KW-0210">Decarboxylase</keyword>
<keyword evidence="8" id="KW-0735">Signal-anchor</keyword>
<evidence type="ECO:0000256" key="13">
    <source>
        <dbReference type="ARBA" id="ARBA00023239"/>
    </source>
</evidence>
<evidence type="ECO:0000256" key="4">
    <source>
        <dbReference type="ARBA" id="ARBA00007505"/>
    </source>
</evidence>
<accession>A0A517YXK6</accession>
<evidence type="ECO:0000256" key="11">
    <source>
        <dbReference type="ARBA" id="ARBA00023034"/>
    </source>
</evidence>
<dbReference type="UniPathway" id="UPA00796">
    <property type="reaction ID" value="UER00771"/>
</dbReference>
<dbReference type="PANTHER" id="PTHR43078:SF6">
    <property type="entry name" value="UDP-GLUCURONIC ACID DECARBOXYLASE 1"/>
    <property type="match status" value="1"/>
</dbReference>
<protein>
    <recommendedName>
        <fullName evidence="5">UDP-glucuronate decarboxylase</fullName>
        <ecNumber evidence="5">4.1.1.35</ecNumber>
    </recommendedName>
</protein>
<keyword evidence="15" id="KW-0413">Isomerase</keyword>
<keyword evidence="9" id="KW-1133">Transmembrane helix</keyword>
<dbReference type="InterPro" id="IPR044516">
    <property type="entry name" value="UXS-like"/>
</dbReference>
<dbReference type="Gene3D" id="3.40.50.720">
    <property type="entry name" value="NAD(P)-binding Rossmann-like Domain"/>
    <property type="match status" value="1"/>
</dbReference>
<dbReference type="EMBL" id="CP036425">
    <property type="protein sequence ID" value="QDU34955.1"/>
    <property type="molecule type" value="Genomic_DNA"/>
</dbReference>
<dbReference type="InterPro" id="IPR036291">
    <property type="entry name" value="NAD(P)-bd_dom_sf"/>
</dbReference>
<evidence type="ECO:0000256" key="7">
    <source>
        <dbReference type="ARBA" id="ARBA00022793"/>
    </source>
</evidence>
<evidence type="ECO:0000256" key="6">
    <source>
        <dbReference type="ARBA" id="ARBA00022692"/>
    </source>
</evidence>
<keyword evidence="11" id="KW-0333">Golgi apparatus</keyword>
<sequence length="333" mass="36787">MNSKTIITGGAGFIGSHLTERLKAEGRHLILIDNLSTGRRSNVEYLLDDRCQLIVQDVADAFQDLSIMDGVCEVYHLAASVGVKRVVDDPTGMIQTNIHDTTLVLEAAAATDAAVLVTSSSEVYGKCPVLPLREDMELVYGPTTASRWAYGMSKAIDEHLAIDLHRSKNLKSVIVRLFNTIGPRQVGMYGMVVPNFVQRAVRKQTINVFGDGSQTRAFCDVRDITRAMTELMATKSCYGKVYNLGSTHEITINDLADLTNQIASSDQGKTHIPYEDIYGKNFEDPMHRLPDNSKVKAAINFNPKYTLTQTITELVKLEQQALESELVDAKDNC</sequence>
<gene>
    <name evidence="15" type="ORF">KS4_30320</name>
</gene>
<dbReference type="PANTHER" id="PTHR43078">
    <property type="entry name" value="UDP-GLUCURONIC ACID DECARBOXYLASE-RELATED"/>
    <property type="match status" value="1"/>
</dbReference>
<name>A0A517YXK6_9BACT</name>
<comment type="pathway">
    <text evidence="3">Nucleotide-sugar biosynthesis; UDP-alpha-D-xylose biosynthesis; UDP-alpha-D-xylose from UDP-alpha-D-glucuronate: step 1/1.</text>
</comment>
<dbReference type="Proteomes" id="UP000317369">
    <property type="component" value="Chromosome"/>
</dbReference>
<evidence type="ECO:0000256" key="12">
    <source>
        <dbReference type="ARBA" id="ARBA00023136"/>
    </source>
</evidence>
<keyword evidence="16" id="KW-1185">Reference proteome</keyword>
<dbReference type="GO" id="GO:0016853">
    <property type="term" value="F:isomerase activity"/>
    <property type="evidence" value="ECO:0007669"/>
    <property type="project" value="UniProtKB-KW"/>
</dbReference>
<dbReference type="GO" id="GO:0048040">
    <property type="term" value="F:UDP-glucuronate decarboxylase activity"/>
    <property type="evidence" value="ECO:0007669"/>
    <property type="project" value="UniProtKB-EC"/>
</dbReference>
<comment type="subcellular location">
    <subcellularLocation>
        <location evidence="2">Golgi apparatus</location>
        <location evidence="2">Golgi stack membrane</location>
        <topology evidence="2">Single-pass type II membrane protein</topology>
    </subcellularLocation>
</comment>
<evidence type="ECO:0000256" key="10">
    <source>
        <dbReference type="ARBA" id="ARBA00023027"/>
    </source>
</evidence>
<comment type="similarity">
    <text evidence="4">Belongs to the NAD(P)-dependent epimerase/dehydratase family. UDP-glucuronic acid decarboxylase subfamily.</text>
</comment>
<dbReference type="AlphaFoldDB" id="A0A517YXK6"/>
<evidence type="ECO:0000256" key="8">
    <source>
        <dbReference type="ARBA" id="ARBA00022968"/>
    </source>
</evidence>
<dbReference type="EC" id="4.1.1.35" evidence="5"/>
<dbReference type="KEGG" id="pcor:KS4_30320"/>
<evidence type="ECO:0000259" key="14">
    <source>
        <dbReference type="Pfam" id="PF16363"/>
    </source>
</evidence>
<keyword evidence="13" id="KW-0456">Lyase</keyword>
<keyword evidence="10" id="KW-0520">NAD</keyword>
<organism evidence="15 16">
    <name type="scientific">Poriferisphaera corsica</name>
    <dbReference type="NCBI Taxonomy" id="2528020"/>
    <lineage>
        <taxon>Bacteria</taxon>
        <taxon>Pseudomonadati</taxon>
        <taxon>Planctomycetota</taxon>
        <taxon>Phycisphaerae</taxon>
        <taxon>Phycisphaerales</taxon>
        <taxon>Phycisphaeraceae</taxon>
        <taxon>Poriferisphaera</taxon>
    </lineage>
</organism>
<keyword evidence="12" id="KW-0472">Membrane</keyword>
<evidence type="ECO:0000256" key="1">
    <source>
        <dbReference type="ARBA" id="ARBA00001911"/>
    </source>
</evidence>
<evidence type="ECO:0000313" key="16">
    <source>
        <dbReference type="Proteomes" id="UP000317369"/>
    </source>
</evidence>
<dbReference type="SUPFAM" id="SSF51735">
    <property type="entry name" value="NAD(P)-binding Rossmann-fold domains"/>
    <property type="match status" value="1"/>
</dbReference>
<dbReference type="Pfam" id="PF16363">
    <property type="entry name" value="GDP_Man_Dehyd"/>
    <property type="match status" value="1"/>
</dbReference>
<dbReference type="RefSeq" id="WP_200761292.1">
    <property type="nucleotide sequence ID" value="NZ_CP036425.1"/>
</dbReference>
<dbReference type="GO" id="GO:0042732">
    <property type="term" value="P:D-xylose metabolic process"/>
    <property type="evidence" value="ECO:0007669"/>
    <property type="project" value="InterPro"/>
</dbReference>
<keyword evidence="6" id="KW-0812">Transmembrane</keyword>
<dbReference type="GO" id="GO:0070403">
    <property type="term" value="F:NAD+ binding"/>
    <property type="evidence" value="ECO:0007669"/>
    <property type="project" value="InterPro"/>
</dbReference>
<reference evidence="15 16" key="1">
    <citation type="submission" date="2019-02" db="EMBL/GenBank/DDBJ databases">
        <title>Deep-cultivation of Planctomycetes and their phenomic and genomic characterization uncovers novel biology.</title>
        <authorList>
            <person name="Wiegand S."/>
            <person name="Jogler M."/>
            <person name="Boedeker C."/>
            <person name="Pinto D."/>
            <person name="Vollmers J."/>
            <person name="Rivas-Marin E."/>
            <person name="Kohn T."/>
            <person name="Peeters S.H."/>
            <person name="Heuer A."/>
            <person name="Rast P."/>
            <person name="Oberbeckmann S."/>
            <person name="Bunk B."/>
            <person name="Jeske O."/>
            <person name="Meyerdierks A."/>
            <person name="Storesund J.E."/>
            <person name="Kallscheuer N."/>
            <person name="Luecker S."/>
            <person name="Lage O.M."/>
            <person name="Pohl T."/>
            <person name="Merkel B.J."/>
            <person name="Hornburger P."/>
            <person name="Mueller R.-W."/>
            <person name="Bruemmer F."/>
            <person name="Labrenz M."/>
            <person name="Spormann A.M."/>
            <person name="Op den Camp H."/>
            <person name="Overmann J."/>
            <person name="Amann R."/>
            <person name="Jetten M.S.M."/>
            <person name="Mascher T."/>
            <person name="Medema M.H."/>
            <person name="Devos D.P."/>
            <person name="Kaster A.-K."/>
            <person name="Ovreas L."/>
            <person name="Rohde M."/>
            <person name="Galperin M.Y."/>
            <person name="Jogler C."/>
        </authorList>
    </citation>
    <scope>NUCLEOTIDE SEQUENCE [LARGE SCALE GENOMIC DNA]</scope>
    <source>
        <strain evidence="15 16">KS4</strain>
    </source>
</reference>
<evidence type="ECO:0000256" key="9">
    <source>
        <dbReference type="ARBA" id="ARBA00022989"/>
    </source>
</evidence>
<evidence type="ECO:0000256" key="3">
    <source>
        <dbReference type="ARBA" id="ARBA00005100"/>
    </source>
</evidence>
<comment type="cofactor">
    <cofactor evidence="1">
        <name>NAD(+)</name>
        <dbReference type="ChEBI" id="CHEBI:57540"/>
    </cofactor>
</comment>
<feature type="domain" description="NAD(P)-binding" evidence="14">
    <location>
        <begin position="6"/>
        <end position="313"/>
    </location>
</feature>
<evidence type="ECO:0000313" key="15">
    <source>
        <dbReference type="EMBL" id="QDU34955.1"/>
    </source>
</evidence>
<dbReference type="InterPro" id="IPR016040">
    <property type="entry name" value="NAD(P)-bd_dom"/>
</dbReference>
<evidence type="ECO:0000256" key="2">
    <source>
        <dbReference type="ARBA" id="ARBA00004447"/>
    </source>
</evidence>
<proteinExistence type="inferred from homology"/>